<gene>
    <name evidence="2" type="ORF">HOLleu_21870</name>
</gene>
<evidence type="ECO:0000313" key="3">
    <source>
        <dbReference type="Proteomes" id="UP001152320"/>
    </source>
</evidence>
<evidence type="ECO:0000313" key="2">
    <source>
        <dbReference type="EMBL" id="KAJ8034856.1"/>
    </source>
</evidence>
<feature type="domain" description="Helix-turn-helix" evidence="1">
    <location>
        <begin position="215"/>
        <end position="264"/>
    </location>
</feature>
<dbReference type="Proteomes" id="UP001152320">
    <property type="component" value="Chromosome 10"/>
</dbReference>
<name>A0A9Q1BXT7_HOLLE</name>
<comment type="caution">
    <text evidence="2">The sequence shown here is derived from an EMBL/GenBank/DDBJ whole genome shotgun (WGS) entry which is preliminary data.</text>
</comment>
<proteinExistence type="predicted"/>
<dbReference type="EMBL" id="JAIZAY010000010">
    <property type="protein sequence ID" value="KAJ8034856.1"/>
    <property type="molecule type" value="Genomic_DNA"/>
</dbReference>
<evidence type="ECO:0000259" key="1">
    <source>
        <dbReference type="Pfam" id="PF26215"/>
    </source>
</evidence>
<protein>
    <recommendedName>
        <fullName evidence="1">Helix-turn-helix domain-containing protein</fullName>
    </recommendedName>
</protein>
<dbReference type="PANTHER" id="PTHR21301">
    <property type="entry name" value="REVERSE TRANSCRIPTASE"/>
    <property type="match status" value="1"/>
</dbReference>
<dbReference type="InterPro" id="IPR058912">
    <property type="entry name" value="HTH_animal"/>
</dbReference>
<reference evidence="2" key="1">
    <citation type="submission" date="2021-10" db="EMBL/GenBank/DDBJ databases">
        <title>Tropical sea cucumber genome reveals ecological adaptation and Cuvierian tubules defense mechanism.</title>
        <authorList>
            <person name="Chen T."/>
        </authorList>
    </citation>
    <scope>NUCLEOTIDE SEQUENCE</scope>
    <source>
        <strain evidence="2">Nanhai2018</strain>
        <tissue evidence="2">Muscle</tissue>
    </source>
</reference>
<accession>A0A9Q1BXT7</accession>
<dbReference type="AlphaFoldDB" id="A0A9Q1BXT7"/>
<dbReference type="OrthoDB" id="10063818at2759"/>
<keyword evidence="3" id="KW-1185">Reference proteome</keyword>
<sequence>MNGCWDWWGYTGMNYENIVTKVIEATNVNLWRNTNAVLDWFNKIQNKDKSAFVCFHIVEFYPSITQKLLNDALDFASQYTDITPLDRRTIIHTKQTLLFNQNEPWIKKDNELFDVTMGSYDGAECCELVVAYLLSQLEPLYGNSIGLYRDDGLAVFNEPPRKIEQIKKNICDIFKKNGLRITIEANKRVVNFLDVTLELQRGTYKPYLKPGNTPLYVNAKSNHPPNVIRTIPKGINHRLSSISSNENEFKKSIQQYQNALNDSGHDYILKYKSKEETKRKHRVRQRDITWFNPPFDLRVKNNVGRQFLKIITESFPKGHTQQKIFNKNTLKLSYSCMPNMKSIVDAHNKKIMKAQMPAPETHPCNCRNENDCPLDGKCRTANVVYQATVKSNDREETYVGLTENTFKLRLANHQQSFTKEEYRNQTELSKYVWTLKNSNTDFKIHWKILAHAPSYSNVSKRCNLCMMEKLYIICYPEMASLNQRSELVSTCRHASKFKPTNFTGIT</sequence>
<dbReference type="Pfam" id="PF26215">
    <property type="entry name" value="HTH_animal"/>
    <property type="match status" value="1"/>
</dbReference>
<dbReference type="PANTHER" id="PTHR21301:SF10">
    <property type="entry name" value="REVERSE TRANSCRIPTASE DOMAIN-CONTAINING PROTEIN"/>
    <property type="match status" value="1"/>
</dbReference>
<organism evidence="2 3">
    <name type="scientific">Holothuria leucospilota</name>
    <name type="common">Black long sea cucumber</name>
    <name type="synonym">Mertensiothuria leucospilota</name>
    <dbReference type="NCBI Taxonomy" id="206669"/>
    <lineage>
        <taxon>Eukaryota</taxon>
        <taxon>Metazoa</taxon>
        <taxon>Echinodermata</taxon>
        <taxon>Eleutherozoa</taxon>
        <taxon>Echinozoa</taxon>
        <taxon>Holothuroidea</taxon>
        <taxon>Aspidochirotacea</taxon>
        <taxon>Aspidochirotida</taxon>
        <taxon>Holothuriidae</taxon>
        <taxon>Holothuria</taxon>
    </lineage>
</organism>